<keyword evidence="5" id="KW-1185">Reference proteome</keyword>
<feature type="compositionally biased region" description="Low complexity" evidence="2">
    <location>
        <begin position="355"/>
        <end position="377"/>
    </location>
</feature>
<dbReference type="AlphaFoldDB" id="A0A182P2C6"/>
<dbReference type="EnsemblMetazoa" id="AEPI001060-RA">
    <property type="protein sequence ID" value="AEPI001060-PA"/>
    <property type="gene ID" value="AEPI001060"/>
</dbReference>
<sequence>MNAGLSKVHFVNTTGVSLNDRFTTMTKSHVGFGMAPAVVEAPFRPRTNSITRASDSNRRLIDQWDRLHDLHALTANVVAPAIVRPVRQRLQRNALAQQVKRTMDKLAGGVRRLQRSNSFTDIATMNADRMELLQRVRERTPTISSRLGDVRAVTRGRSMSRGRSVSRTRSNSRGRQPSLTRANSQTNLRRAGSRTNLVRVGSRTNLTRAGSRNGLNLIAKPIAPNDARRRIHRNNLLANRLGTVNGAAAAVTRGRSRSRSRIRGAAAANVAAVAANGRARSRSRNRAGSRARAGSVNSRLGANRTNAPAANAGGRANGGRVTKRSRSRVNATVLGTRTGRPLKREPPKRKGAGGKAAAKVAARSNGGAGGATAAAAGRRGRSRSRRDNSRVRGRSASKNRTGNVKKQPKSREELDSELDQYMANTKSSMDKEMDQYMNGIGH</sequence>
<evidence type="ECO:0000313" key="4">
    <source>
        <dbReference type="EnsemblMetazoa" id="AEPI001060-PA"/>
    </source>
</evidence>
<feature type="compositionally biased region" description="Basic residues" evidence="2">
    <location>
        <begin position="158"/>
        <end position="172"/>
    </location>
</feature>
<feature type="compositionally biased region" description="Basic residues" evidence="2">
    <location>
        <begin position="279"/>
        <end position="289"/>
    </location>
</feature>
<keyword evidence="1" id="KW-0694">RNA-binding</keyword>
<feature type="region of interest" description="Disordered" evidence="2">
    <location>
        <begin position="143"/>
        <end position="193"/>
    </location>
</feature>
<evidence type="ECO:0000313" key="5">
    <source>
        <dbReference type="Proteomes" id="UP000075885"/>
    </source>
</evidence>
<organism evidence="4 5">
    <name type="scientific">Anopheles epiroticus</name>
    <dbReference type="NCBI Taxonomy" id="199890"/>
    <lineage>
        <taxon>Eukaryota</taxon>
        <taxon>Metazoa</taxon>
        <taxon>Ecdysozoa</taxon>
        <taxon>Arthropoda</taxon>
        <taxon>Hexapoda</taxon>
        <taxon>Insecta</taxon>
        <taxon>Pterygota</taxon>
        <taxon>Neoptera</taxon>
        <taxon>Endopterygota</taxon>
        <taxon>Diptera</taxon>
        <taxon>Nematocera</taxon>
        <taxon>Culicoidea</taxon>
        <taxon>Culicidae</taxon>
        <taxon>Anophelinae</taxon>
        <taxon>Anopheles</taxon>
    </lineage>
</organism>
<evidence type="ECO:0000259" key="3">
    <source>
        <dbReference type="SMART" id="SM01218"/>
    </source>
</evidence>
<dbReference type="VEuPathDB" id="VectorBase:AEPI001060"/>
<evidence type="ECO:0000256" key="1">
    <source>
        <dbReference type="ARBA" id="ARBA00022884"/>
    </source>
</evidence>
<proteinExistence type="predicted"/>
<dbReference type="STRING" id="199890.A0A182P2C6"/>
<evidence type="ECO:0000256" key="2">
    <source>
        <dbReference type="SAM" id="MobiDB-lite"/>
    </source>
</evidence>
<feature type="compositionally biased region" description="Low complexity" evidence="2">
    <location>
        <begin position="290"/>
        <end position="320"/>
    </location>
</feature>
<dbReference type="SMART" id="SM01218">
    <property type="entry name" value="FoP_duplication"/>
    <property type="match status" value="1"/>
</dbReference>
<dbReference type="GO" id="GO:0003723">
    <property type="term" value="F:RNA binding"/>
    <property type="evidence" value="ECO:0007669"/>
    <property type="project" value="UniProtKB-KW"/>
</dbReference>
<feature type="region of interest" description="Disordered" evidence="2">
    <location>
        <begin position="275"/>
        <end position="442"/>
    </location>
</feature>
<dbReference type="Pfam" id="PF13865">
    <property type="entry name" value="FoP_duplication"/>
    <property type="match status" value="1"/>
</dbReference>
<feature type="compositionally biased region" description="Polar residues" evidence="2">
    <location>
        <begin position="177"/>
        <end position="193"/>
    </location>
</feature>
<name>A0A182P2C6_9DIPT</name>
<dbReference type="Proteomes" id="UP000075885">
    <property type="component" value="Unassembled WGS sequence"/>
</dbReference>
<dbReference type="InterPro" id="IPR025715">
    <property type="entry name" value="FoP_C"/>
</dbReference>
<accession>A0A182P2C6</accession>
<protein>
    <submittedName>
        <fullName evidence="4">FoP_duplication domain-containing protein</fullName>
    </submittedName>
</protein>
<reference evidence="5" key="1">
    <citation type="submission" date="2013-03" db="EMBL/GenBank/DDBJ databases">
        <title>The Genome Sequence of Anopheles epiroticus epiroticus2.</title>
        <authorList>
            <consortium name="The Broad Institute Genomics Platform"/>
            <person name="Neafsey D.E."/>
            <person name="Howell P."/>
            <person name="Walker B."/>
            <person name="Young S.K."/>
            <person name="Zeng Q."/>
            <person name="Gargeya S."/>
            <person name="Fitzgerald M."/>
            <person name="Haas B."/>
            <person name="Abouelleil A."/>
            <person name="Allen A.W."/>
            <person name="Alvarado L."/>
            <person name="Arachchi H.M."/>
            <person name="Berlin A.M."/>
            <person name="Chapman S.B."/>
            <person name="Gainer-Dewar J."/>
            <person name="Goldberg J."/>
            <person name="Griggs A."/>
            <person name="Gujja S."/>
            <person name="Hansen M."/>
            <person name="Howarth C."/>
            <person name="Imamovic A."/>
            <person name="Ireland A."/>
            <person name="Larimer J."/>
            <person name="McCowan C."/>
            <person name="Murphy C."/>
            <person name="Pearson M."/>
            <person name="Poon T.W."/>
            <person name="Priest M."/>
            <person name="Roberts A."/>
            <person name="Saif S."/>
            <person name="Shea T."/>
            <person name="Sisk P."/>
            <person name="Sykes S."/>
            <person name="Wortman J."/>
            <person name="Nusbaum C."/>
            <person name="Birren B."/>
        </authorList>
    </citation>
    <scope>NUCLEOTIDE SEQUENCE [LARGE SCALE GENOMIC DNA]</scope>
    <source>
        <strain evidence="5">Epiroticus2</strain>
    </source>
</reference>
<feature type="domain" description="Chromatin target of PRMT1 protein C-terminal" evidence="3">
    <location>
        <begin position="346"/>
        <end position="440"/>
    </location>
</feature>
<reference evidence="4" key="2">
    <citation type="submission" date="2020-05" db="UniProtKB">
        <authorList>
            <consortium name="EnsemblMetazoa"/>
        </authorList>
    </citation>
    <scope>IDENTIFICATION</scope>
    <source>
        <strain evidence="4">Epiroticus2</strain>
    </source>
</reference>